<dbReference type="EMBL" id="CP003531">
    <property type="protein sequence ID" value="AFK51713.1"/>
    <property type="molecule type" value="Genomic_DNA"/>
</dbReference>
<evidence type="ECO:0000313" key="4">
    <source>
        <dbReference type="Proteomes" id="UP000005270"/>
    </source>
</evidence>
<dbReference type="SUPFAM" id="SSF56300">
    <property type="entry name" value="Metallo-dependent phosphatases"/>
    <property type="match status" value="1"/>
</dbReference>
<dbReference type="PANTHER" id="PTHR30337">
    <property type="entry name" value="COMPONENT OF ATP-DEPENDENT DSDNA EXONUCLEASE"/>
    <property type="match status" value="1"/>
</dbReference>
<dbReference type="Gene3D" id="3.60.21.10">
    <property type="match status" value="1"/>
</dbReference>
<dbReference type="CDD" id="cd00840">
    <property type="entry name" value="MPP_Mre11_N"/>
    <property type="match status" value="1"/>
</dbReference>
<protein>
    <submittedName>
        <fullName evidence="3">Metallophosphoesterase</fullName>
    </submittedName>
</protein>
<dbReference type="OrthoDB" id="11638at2157"/>
<accession>I3TG25</accession>
<feature type="domain" description="Calcineurin-like phosphoesterase" evidence="2">
    <location>
        <begin position="1"/>
        <end position="124"/>
    </location>
</feature>
<name>I3TG25_THEC1</name>
<dbReference type="PANTHER" id="PTHR30337:SF8">
    <property type="entry name" value="BLL4141 PROTEIN"/>
    <property type="match status" value="1"/>
</dbReference>
<dbReference type="Pfam" id="PF00149">
    <property type="entry name" value="Metallophos"/>
    <property type="match status" value="1"/>
</dbReference>
<evidence type="ECO:0000256" key="1">
    <source>
        <dbReference type="ARBA" id="ARBA00022801"/>
    </source>
</evidence>
<organism evidence="3 4">
    <name type="scientific">Thermogladius calderae (strain DSM 22663 / VKM B-2946 / 1633)</name>
    <dbReference type="NCBI Taxonomy" id="1184251"/>
    <lineage>
        <taxon>Archaea</taxon>
        <taxon>Thermoproteota</taxon>
        <taxon>Thermoprotei</taxon>
        <taxon>Desulfurococcales</taxon>
        <taxon>Desulfurococcaceae</taxon>
        <taxon>Thermogladius</taxon>
    </lineage>
</organism>
<dbReference type="InterPro" id="IPR041796">
    <property type="entry name" value="Mre11_N"/>
</dbReference>
<gene>
    <name evidence="3" type="ordered locus">TCELL_1290</name>
</gene>
<reference evidence="3 4" key="1">
    <citation type="journal article" date="2012" name="J. Bacteriol.">
        <title>Complete genome sequence of the hyperthermophilic cellulolytic Crenarchaeon 'Thermogladius cellulolyticus' 1633.</title>
        <authorList>
            <person name="Mardanov A.V."/>
            <person name="Kochetkova T.V."/>
            <person name="Beletsky A.V."/>
            <person name="Bonch-Osmolovskaya E.A."/>
            <person name="Ravin N.V."/>
            <person name="Skryabin K.G."/>
        </authorList>
    </citation>
    <scope>NUCLEOTIDE SEQUENCE [LARGE SCALE GENOMIC DNA]</scope>
    <source>
        <strain evidence="4">DSM 22663 / VKM B-2946 / 1633</strain>
    </source>
</reference>
<keyword evidence="4" id="KW-1185">Reference proteome</keyword>
<dbReference type="HOGENOM" id="CLU_643415_0_0_2"/>
<dbReference type="GeneID" id="13013611"/>
<dbReference type="InterPro" id="IPR029052">
    <property type="entry name" value="Metallo-depent_PP-like"/>
</dbReference>
<proteinExistence type="predicted"/>
<dbReference type="RefSeq" id="WP_014737963.1">
    <property type="nucleotide sequence ID" value="NC_017954.1"/>
</dbReference>
<dbReference type="GO" id="GO:0016787">
    <property type="term" value="F:hydrolase activity"/>
    <property type="evidence" value="ECO:0007669"/>
    <property type="project" value="UniProtKB-KW"/>
</dbReference>
<sequence length="410" mass="45578">MRVLHTSDLHLGSRLFSESPVFKRVFLESLREIAEVATAKSCDYLVVAGDLFDANTLNRLDTETILNSIDIFRELRRGGVRVVVSPGNHDYHVDENGVLEIFERAELLLKPRVRVGDVIETKPLELGDLAFAAIPGLKNSSEVDYVGFRRIRVLGASSKPMVVMLHSIVDIGGARVGELVPRLSGLKSIAWGDVTQLFPQARYFALGHVHYPVPLDRRGQVRAAYPGAPVGYDSNDLLDTFFLKSKGFRRRVLVVDLDKEPPVYEAVELSNTPDVEYVELPERVDPATAQNRLAEALARLKGRWRVVVVSLSKGTDSNVLNRLRSTAEREGAFVYFRTRGVDDTSPFTLPSIVQVADLIEGEKRLIAQLLPRYGLKLTPERVQELIDMVSRGAPLDELVEDVVEAVSDVG</sequence>
<dbReference type="AlphaFoldDB" id="I3TG25"/>
<dbReference type="Proteomes" id="UP000005270">
    <property type="component" value="Chromosome"/>
</dbReference>
<keyword evidence="1" id="KW-0378">Hydrolase</keyword>
<evidence type="ECO:0000259" key="2">
    <source>
        <dbReference type="Pfam" id="PF00149"/>
    </source>
</evidence>
<dbReference type="InParanoid" id="I3TG25"/>
<dbReference type="KEGG" id="thg:TCELL_1290"/>
<dbReference type="InterPro" id="IPR050535">
    <property type="entry name" value="DNA_Repair-Maintenance_Comp"/>
</dbReference>
<evidence type="ECO:0000313" key="3">
    <source>
        <dbReference type="EMBL" id="AFK51713.1"/>
    </source>
</evidence>
<dbReference type="InterPro" id="IPR004843">
    <property type="entry name" value="Calcineurin-like_PHP"/>
</dbReference>
<dbReference type="STRING" id="1184251.TCELL_1290"/>
<dbReference type="eggNOG" id="arCOG00397">
    <property type="taxonomic scope" value="Archaea"/>
</dbReference>